<comment type="catalytic activity">
    <reaction evidence="2">
        <text>UDP-N-acetyl-alpha-D-glucosamine = UDP-N-acetyl-alpha-D-mannosamine</text>
        <dbReference type="Rhea" id="RHEA:17213"/>
        <dbReference type="ChEBI" id="CHEBI:57705"/>
        <dbReference type="ChEBI" id="CHEBI:68623"/>
        <dbReference type="EC" id="5.1.3.14"/>
    </reaction>
</comment>
<comment type="caution">
    <text evidence="7">The sequence shown here is derived from an EMBL/GenBank/DDBJ whole genome shotgun (WGS) entry which is preliminary data.</text>
</comment>
<sequence length="360" mass="39436">MEYHALIVTGTRPEVIKMAPVYHALKNNDVSVRWCHSGQHDTLADQAFKHFDISPDITLQRPKADDLSSLCAGLLAQLSTVISEEKPTCVLVHGDTSSTLAAAQAAFYHQIPIIAHVEAGLRSGNLFHPFPEEANRKQVATIASRHYPPTPRALTALLAENVNPDQILTTGNTVIDAQHYLIKQNKVAQPEDKHLVLVTAHRRENWENLPVICGAVNSLAKQRPDLTFIFATHPNPAVLSQVKQHLSTRDNIQLSEPMGYLELQQTLANAALVLTDSGGIQEEAPTYRVPVVVLRETTERPEACDIGIAILAGAANTQRILTAAQELLDRQSSFFVNPFGDGTAAEAIAKDIKELFNELP</sequence>
<dbReference type="Proteomes" id="UP001149821">
    <property type="component" value="Unassembled WGS sequence"/>
</dbReference>
<dbReference type="CDD" id="cd03786">
    <property type="entry name" value="GTB_UDP-GlcNAc_2-Epimerase"/>
    <property type="match status" value="1"/>
</dbReference>
<keyword evidence="8" id="KW-1185">Reference proteome</keyword>
<dbReference type="GO" id="GO:0008761">
    <property type="term" value="F:UDP-N-acetylglucosamine 2-epimerase activity"/>
    <property type="evidence" value="ECO:0007669"/>
    <property type="project" value="UniProtKB-EC"/>
</dbReference>
<evidence type="ECO:0000313" key="8">
    <source>
        <dbReference type="Proteomes" id="UP001149821"/>
    </source>
</evidence>
<organism evidence="7 8">
    <name type="scientific">Enterovibrio qingdaonensis</name>
    <dbReference type="NCBI Taxonomy" id="2899818"/>
    <lineage>
        <taxon>Bacteria</taxon>
        <taxon>Pseudomonadati</taxon>
        <taxon>Pseudomonadota</taxon>
        <taxon>Gammaproteobacteria</taxon>
        <taxon>Vibrionales</taxon>
        <taxon>Vibrionaceae</taxon>
        <taxon>Enterovibrio</taxon>
    </lineage>
</organism>
<dbReference type="InterPro" id="IPR029767">
    <property type="entry name" value="WecB-like"/>
</dbReference>
<evidence type="ECO:0000256" key="3">
    <source>
        <dbReference type="ARBA" id="ARBA00038209"/>
    </source>
</evidence>
<dbReference type="SUPFAM" id="SSF53756">
    <property type="entry name" value="UDP-Glycosyltransferase/glycogen phosphorylase"/>
    <property type="match status" value="1"/>
</dbReference>
<proteinExistence type="inferred from homology"/>
<dbReference type="PANTHER" id="PTHR43174">
    <property type="entry name" value="UDP-N-ACETYLGLUCOSAMINE 2-EPIMERASE"/>
    <property type="match status" value="1"/>
</dbReference>
<accession>A0ABT5QL46</accession>
<dbReference type="NCBIfam" id="TIGR00236">
    <property type="entry name" value="wecB"/>
    <property type="match status" value="1"/>
</dbReference>
<dbReference type="Gene3D" id="3.40.50.2000">
    <property type="entry name" value="Glycogen Phosphorylase B"/>
    <property type="match status" value="2"/>
</dbReference>
<dbReference type="Pfam" id="PF02350">
    <property type="entry name" value="Epimerase_2"/>
    <property type="match status" value="1"/>
</dbReference>
<evidence type="ECO:0000313" key="7">
    <source>
        <dbReference type="EMBL" id="MDD1781036.1"/>
    </source>
</evidence>
<gene>
    <name evidence="7" type="primary">wecB</name>
    <name evidence="7" type="ORF">LRP49_07450</name>
</gene>
<evidence type="ECO:0000256" key="1">
    <source>
        <dbReference type="ARBA" id="ARBA00023235"/>
    </source>
</evidence>
<protein>
    <recommendedName>
        <fullName evidence="4">UDP-N-acetylglucosamine 2-epimerase (non-hydrolyzing)</fullName>
        <ecNumber evidence="4">5.1.3.14</ecNumber>
    </recommendedName>
</protein>
<name>A0ABT5QL46_9GAMM</name>
<dbReference type="EMBL" id="JAJUBB010000004">
    <property type="protein sequence ID" value="MDD1781036.1"/>
    <property type="molecule type" value="Genomic_DNA"/>
</dbReference>
<comment type="similarity">
    <text evidence="3 5">Belongs to the UDP-N-acetylglucosamine 2-epimerase family.</text>
</comment>
<evidence type="ECO:0000256" key="4">
    <source>
        <dbReference type="ARBA" id="ARBA00038858"/>
    </source>
</evidence>
<dbReference type="RefSeq" id="WP_274141325.1">
    <property type="nucleotide sequence ID" value="NZ_JAJUBB010000004.1"/>
</dbReference>
<dbReference type="PANTHER" id="PTHR43174:SF2">
    <property type="entry name" value="UDP-N-ACETYLGLUCOSAMINE 2-EPIMERASE"/>
    <property type="match status" value="1"/>
</dbReference>
<dbReference type="EC" id="5.1.3.14" evidence="4"/>
<evidence type="ECO:0000256" key="5">
    <source>
        <dbReference type="RuleBase" id="RU003513"/>
    </source>
</evidence>
<dbReference type="InterPro" id="IPR003331">
    <property type="entry name" value="UDP_GlcNAc_Epimerase_2_dom"/>
</dbReference>
<evidence type="ECO:0000259" key="6">
    <source>
        <dbReference type="Pfam" id="PF02350"/>
    </source>
</evidence>
<reference evidence="7" key="1">
    <citation type="submission" date="2021-12" db="EMBL/GenBank/DDBJ databases">
        <title>Enterovibrio ZSDZ35 sp. nov. and Enterovibrio ZSDZ42 sp. nov., isolated from coastal seawater in Qingdao.</title>
        <authorList>
            <person name="Zhang P."/>
        </authorList>
    </citation>
    <scope>NUCLEOTIDE SEQUENCE</scope>
    <source>
        <strain evidence="7">ZSDZ35</strain>
    </source>
</reference>
<evidence type="ECO:0000256" key="2">
    <source>
        <dbReference type="ARBA" id="ARBA00036080"/>
    </source>
</evidence>
<keyword evidence="1 5" id="KW-0413">Isomerase</keyword>
<feature type="domain" description="UDP-N-acetylglucosamine 2-epimerase" evidence="6">
    <location>
        <begin position="25"/>
        <end position="352"/>
    </location>
</feature>